<dbReference type="InterPro" id="IPR012338">
    <property type="entry name" value="Beta-lactam/transpept-like"/>
</dbReference>
<dbReference type="Pfam" id="PF00144">
    <property type="entry name" value="Beta-lactamase"/>
    <property type="match status" value="1"/>
</dbReference>
<dbReference type="GO" id="GO:0016787">
    <property type="term" value="F:hydrolase activity"/>
    <property type="evidence" value="ECO:0007669"/>
    <property type="project" value="UniProtKB-KW"/>
</dbReference>
<dbReference type="PANTHER" id="PTHR43319">
    <property type="entry name" value="BETA-LACTAMASE-RELATED"/>
    <property type="match status" value="1"/>
</dbReference>
<dbReference type="RefSeq" id="WP_219665107.1">
    <property type="nucleotide sequence ID" value="NZ_WTFF01000016.1"/>
</dbReference>
<evidence type="ECO:0000259" key="1">
    <source>
        <dbReference type="Pfam" id="PF00144"/>
    </source>
</evidence>
<keyword evidence="3" id="KW-1185">Reference proteome</keyword>
<comment type="caution">
    <text evidence="2">The sequence shown here is derived from an EMBL/GenBank/DDBJ whole genome shotgun (WGS) entry which is preliminary data.</text>
</comment>
<accession>A0ABS6Z1U3</accession>
<evidence type="ECO:0000313" key="3">
    <source>
        <dbReference type="Proteomes" id="UP000812013"/>
    </source>
</evidence>
<dbReference type="PANTHER" id="PTHR43319:SF3">
    <property type="entry name" value="BETA-LACTAMASE-RELATED DOMAIN-CONTAINING PROTEIN"/>
    <property type="match status" value="1"/>
</dbReference>
<keyword evidence="2" id="KW-0378">Hydrolase</keyword>
<feature type="domain" description="Beta-lactamase-related" evidence="1">
    <location>
        <begin position="11"/>
        <end position="363"/>
    </location>
</feature>
<dbReference type="InterPro" id="IPR001466">
    <property type="entry name" value="Beta-lactam-related"/>
</dbReference>
<proteinExistence type="predicted"/>
<dbReference type="EMBL" id="WTFF01000016">
    <property type="protein sequence ID" value="MBW5481218.1"/>
    <property type="molecule type" value="Genomic_DNA"/>
</dbReference>
<dbReference type="Gene3D" id="3.40.710.10">
    <property type="entry name" value="DD-peptidase/beta-lactamase superfamily"/>
    <property type="match status" value="1"/>
</dbReference>
<dbReference type="Proteomes" id="UP000812013">
    <property type="component" value="Unassembled WGS sequence"/>
</dbReference>
<dbReference type="SUPFAM" id="SSF56601">
    <property type="entry name" value="beta-lactamase/transpeptidase-like"/>
    <property type="match status" value="1"/>
</dbReference>
<sequence>MTGTDVQARVQKTIDRLVETGQETGIQAVAYLDGRRIVDAWAGTADPGSGRPVDGDSLFHSFSTGKGVTATVVHVLAEQGLIDYDAPIAYYWPEFAARGKQNATVRHALTHSAGVPRMPADITAEDLCDWDAMCAAVADQEPLWEPGTATGYHAYTFGWILGETIRRATGRTISQVLREDVAGPLGVSDSLHFGTPEDAVPRLATLVEGNWETMLSALPASWPLFRAVPNRDVWPTATLGNRPDYLRADIPACGTMTARAAARMYAALIGEVDGVRLISPERLVQISAVATEQSDQMFGHPVAKGLGYFLGTPEMGGHRTAFGMNGSGGSIAFADPEHGLAFALTHNRLTGGPSDVAAQTVADEIRAAVGIPRP</sequence>
<reference evidence="2 3" key="1">
    <citation type="submission" date="2019-12" db="EMBL/GenBank/DDBJ databases">
        <title>Genome sequence of Streptomyces bambusae.</title>
        <authorList>
            <person name="Bansal K."/>
            <person name="Choksket S."/>
            <person name="Korpole S."/>
            <person name="Patil P.B."/>
        </authorList>
    </citation>
    <scope>NUCLEOTIDE SEQUENCE [LARGE SCALE GENOMIC DNA]</scope>
    <source>
        <strain evidence="2 3">SK60</strain>
    </source>
</reference>
<evidence type="ECO:0000313" key="2">
    <source>
        <dbReference type="EMBL" id="MBW5481218.1"/>
    </source>
</evidence>
<organism evidence="2 3">
    <name type="scientific">Streptomyces bambusae</name>
    <dbReference type="NCBI Taxonomy" id="1550616"/>
    <lineage>
        <taxon>Bacteria</taxon>
        <taxon>Bacillati</taxon>
        <taxon>Actinomycetota</taxon>
        <taxon>Actinomycetes</taxon>
        <taxon>Kitasatosporales</taxon>
        <taxon>Streptomycetaceae</taxon>
        <taxon>Streptomyces</taxon>
    </lineage>
</organism>
<dbReference type="InterPro" id="IPR052907">
    <property type="entry name" value="Beta-lactamase/esterase"/>
</dbReference>
<name>A0ABS6Z1U3_9ACTN</name>
<protein>
    <submittedName>
        <fullName evidence="2">Serine hydrolase</fullName>
    </submittedName>
</protein>
<gene>
    <name evidence="2" type="ORF">GPJ59_04795</name>
</gene>